<dbReference type="PANTHER" id="PTHR24159">
    <property type="match status" value="1"/>
</dbReference>
<dbReference type="InterPro" id="IPR036770">
    <property type="entry name" value="Ankyrin_rpt-contain_sf"/>
</dbReference>
<sequence length="246" mass="29084">MKVDQDVFDKLSVEHKYYFHPELKSFYNEDKIRDIENTMCQNDPDIFTNFDEKRQNGVNDSEICKIIRNDSIQEFVTFLNLTEIEISSLKIKPSIFETNPILYKSTDIMEYAAFYGSNKIIKYLLTKIEIPHSILTFSMHSGNPKTIHLFEEKIEEIDGKTIILTEAIKSHQNNIADYLNNNYKFDDDIIDNCFHYANFLYLPEMTESQLALYYLYSSKYNYLDTVKFLLKKGHIDLNAKILKYCF</sequence>
<organism evidence="2 3">
    <name type="scientific">Tritrichomonas musculus</name>
    <dbReference type="NCBI Taxonomy" id="1915356"/>
    <lineage>
        <taxon>Eukaryota</taxon>
        <taxon>Metamonada</taxon>
        <taxon>Parabasalia</taxon>
        <taxon>Tritrichomonadida</taxon>
        <taxon>Tritrichomonadidae</taxon>
        <taxon>Tritrichomonas</taxon>
    </lineage>
</organism>
<dbReference type="PANTHER" id="PTHR24159:SF5">
    <property type="entry name" value="ANK_REP_REGION DOMAIN-CONTAINING PROTEIN"/>
    <property type="match status" value="1"/>
</dbReference>
<dbReference type="Proteomes" id="UP001470230">
    <property type="component" value="Unassembled WGS sequence"/>
</dbReference>
<dbReference type="SUPFAM" id="SSF48403">
    <property type="entry name" value="Ankyrin repeat"/>
    <property type="match status" value="1"/>
</dbReference>
<evidence type="ECO:0000313" key="2">
    <source>
        <dbReference type="EMBL" id="KAK8840306.1"/>
    </source>
</evidence>
<evidence type="ECO:0000313" key="3">
    <source>
        <dbReference type="Proteomes" id="UP001470230"/>
    </source>
</evidence>
<protein>
    <recommendedName>
        <fullName evidence="1">DUF3447 domain-containing protein</fullName>
    </recommendedName>
</protein>
<dbReference type="EMBL" id="JAPFFF010000047">
    <property type="protein sequence ID" value="KAK8840306.1"/>
    <property type="molecule type" value="Genomic_DNA"/>
</dbReference>
<feature type="domain" description="DUF3447" evidence="1">
    <location>
        <begin position="128"/>
        <end position="199"/>
    </location>
</feature>
<comment type="caution">
    <text evidence="2">The sequence shown here is derived from an EMBL/GenBank/DDBJ whole genome shotgun (WGS) entry which is preliminary data.</text>
</comment>
<proteinExistence type="predicted"/>
<gene>
    <name evidence="2" type="ORF">M9Y10_030862</name>
</gene>
<reference evidence="2 3" key="1">
    <citation type="submission" date="2024-04" db="EMBL/GenBank/DDBJ databases">
        <title>Tritrichomonas musculus Genome.</title>
        <authorList>
            <person name="Alves-Ferreira E."/>
            <person name="Grigg M."/>
            <person name="Lorenzi H."/>
            <person name="Galac M."/>
        </authorList>
    </citation>
    <scope>NUCLEOTIDE SEQUENCE [LARGE SCALE GENOMIC DNA]</scope>
    <source>
        <strain evidence="2 3">EAF2021</strain>
    </source>
</reference>
<accession>A0ABR2H389</accession>
<name>A0ABR2H389_9EUKA</name>
<keyword evidence="3" id="KW-1185">Reference proteome</keyword>
<dbReference type="Pfam" id="PF11929">
    <property type="entry name" value="DUF3447"/>
    <property type="match status" value="1"/>
</dbReference>
<dbReference type="InterPro" id="IPR020683">
    <property type="entry name" value="DUF3447"/>
</dbReference>
<evidence type="ECO:0000259" key="1">
    <source>
        <dbReference type="Pfam" id="PF11929"/>
    </source>
</evidence>